<evidence type="ECO:0000256" key="8">
    <source>
        <dbReference type="HAMAP-Rule" id="MF_02006"/>
    </source>
</evidence>
<dbReference type="PANTHER" id="PTHR11766">
    <property type="entry name" value="TYROSYL-TRNA SYNTHETASE"/>
    <property type="match status" value="1"/>
</dbReference>
<dbReference type="Gene3D" id="3.10.290.10">
    <property type="entry name" value="RNA-binding S4 domain"/>
    <property type="match status" value="1"/>
</dbReference>
<dbReference type="EMBL" id="QOQD01000005">
    <property type="protein sequence ID" value="RCL73704.1"/>
    <property type="molecule type" value="Genomic_DNA"/>
</dbReference>
<comment type="caution">
    <text evidence="11">The sequence shown here is derived from an EMBL/GenBank/DDBJ whole genome shotgun (WGS) entry which is preliminary data.</text>
</comment>
<dbReference type="InterPro" id="IPR036986">
    <property type="entry name" value="S4_RNA-bd_sf"/>
</dbReference>
<proteinExistence type="inferred from homology"/>
<dbReference type="Gene3D" id="3.40.50.620">
    <property type="entry name" value="HUPs"/>
    <property type="match status" value="1"/>
</dbReference>
<dbReference type="Proteomes" id="UP000253570">
    <property type="component" value="Unassembled WGS sequence"/>
</dbReference>
<dbReference type="InterPro" id="IPR002307">
    <property type="entry name" value="Tyr-tRNA-ligase"/>
</dbReference>
<protein>
    <recommendedName>
        <fullName evidence="8">Tyrosine--tRNA ligase</fullName>
        <ecNumber evidence="8">6.1.1.1</ecNumber>
    </recommendedName>
    <alternativeName>
        <fullName evidence="8">Tyrosyl-tRNA synthetase</fullName>
        <shortName evidence="8">TyrRS</shortName>
    </alternativeName>
</protein>
<dbReference type="SUPFAM" id="SSF55174">
    <property type="entry name" value="Alpha-L RNA-binding motif"/>
    <property type="match status" value="1"/>
</dbReference>
<gene>
    <name evidence="8" type="primary">tyrS</name>
    <name evidence="11" type="ORF">DBW71_02705</name>
</gene>
<feature type="binding site" evidence="8">
    <location>
        <position position="44"/>
    </location>
    <ligand>
        <name>L-tyrosine</name>
        <dbReference type="ChEBI" id="CHEBI:58315"/>
    </ligand>
</feature>
<dbReference type="PRINTS" id="PR01040">
    <property type="entry name" value="TRNASYNTHTYR"/>
</dbReference>
<evidence type="ECO:0000256" key="9">
    <source>
        <dbReference type="PROSITE-ProRule" id="PRU00182"/>
    </source>
</evidence>
<dbReference type="FunFam" id="1.10.240.10:FF:000001">
    <property type="entry name" value="Tyrosine--tRNA ligase"/>
    <property type="match status" value="1"/>
</dbReference>
<accession>A0A368DPX2</accession>
<keyword evidence="6 8" id="KW-0030">Aminoacyl-tRNA synthetase</keyword>
<dbReference type="GO" id="GO:0006437">
    <property type="term" value="P:tyrosyl-tRNA aminoacylation"/>
    <property type="evidence" value="ECO:0007669"/>
    <property type="project" value="UniProtKB-UniRule"/>
</dbReference>
<evidence type="ECO:0000256" key="5">
    <source>
        <dbReference type="ARBA" id="ARBA00022917"/>
    </source>
</evidence>
<feature type="domain" description="Tyrosine--tRNA ligase SYY-like C-terminal" evidence="10">
    <location>
        <begin position="351"/>
        <end position="401"/>
    </location>
</feature>
<feature type="binding site" evidence="8">
    <location>
        <position position="242"/>
    </location>
    <ligand>
        <name>ATP</name>
        <dbReference type="ChEBI" id="CHEBI:30616"/>
    </ligand>
</feature>
<evidence type="ECO:0000256" key="4">
    <source>
        <dbReference type="ARBA" id="ARBA00022884"/>
    </source>
</evidence>
<keyword evidence="5 8" id="KW-0648">Protein biosynthesis</keyword>
<dbReference type="AlphaFoldDB" id="A0A368DPX2"/>
<keyword evidence="1 8" id="KW-0436">Ligase</keyword>
<evidence type="ECO:0000313" key="12">
    <source>
        <dbReference type="Proteomes" id="UP000253570"/>
    </source>
</evidence>
<evidence type="ECO:0000256" key="3">
    <source>
        <dbReference type="ARBA" id="ARBA00022840"/>
    </source>
</evidence>
<dbReference type="InterPro" id="IPR024088">
    <property type="entry name" value="Tyr-tRNA-ligase_bac-type"/>
</dbReference>
<dbReference type="Pfam" id="PF00579">
    <property type="entry name" value="tRNA-synt_1b"/>
    <property type="match status" value="1"/>
</dbReference>
<evidence type="ECO:0000256" key="1">
    <source>
        <dbReference type="ARBA" id="ARBA00022598"/>
    </source>
</evidence>
<sequence length="418" mass="47687">MPNTTKKKYSSDLLNILNERGFIHQTTNDHSIDDYFNSNEIIGYIGFDLTAESLHVGSLLQIMLLKWLQDFGHKPIVLLGGGTTLIGDPSGKDESRKILDIKNIANNQSGILKVFKKFLNFDNEKIIIENNSNWLTDLNYITFLRDFGKHFTVNRMLSFDSVKLRLDREQPLSFLEFNYMLFQAYDFWELNRRHNCKLQLGGSDQWGNIINGIELIRRVDQTEAFAITTPLITTSSGSKMGKTSDGAIWLDEDLTNPHEFWQFWRNTDDRDVNRFLKLFTTLPLGEIQKLEELQGSELNEAKKILANEVTKNTHGGDIADLVYKSALETYEKKIISENLPLYHLNRSDFVDNIGLLTLLVKVGFSKSNSDARKSILNGAIKINDQTITDPSAELSTTEINKLKLSFGKKKHLLLSLDS</sequence>
<comment type="function">
    <text evidence="8">Catalyzes the attachment of tyrosine to tRNA(Tyr) in a two-step reaction: tyrosine is first activated by ATP to form Tyr-AMP and then transferred to the acceptor end of tRNA(Tyr).</text>
</comment>
<dbReference type="Pfam" id="PF22421">
    <property type="entry name" value="SYY_C-terminal"/>
    <property type="match status" value="1"/>
</dbReference>
<dbReference type="EC" id="6.1.1.1" evidence="8"/>
<dbReference type="PANTHER" id="PTHR11766:SF0">
    <property type="entry name" value="TYROSINE--TRNA LIGASE, MITOCHONDRIAL"/>
    <property type="match status" value="1"/>
</dbReference>
<dbReference type="GO" id="GO:0004831">
    <property type="term" value="F:tyrosine-tRNA ligase activity"/>
    <property type="evidence" value="ECO:0007669"/>
    <property type="project" value="UniProtKB-UniRule"/>
</dbReference>
<evidence type="ECO:0000256" key="2">
    <source>
        <dbReference type="ARBA" id="ARBA00022741"/>
    </source>
</evidence>
<comment type="subcellular location">
    <subcellularLocation>
        <location evidence="8">Cytoplasm</location>
    </subcellularLocation>
</comment>
<dbReference type="CDD" id="cd00805">
    <property type="entry name" value="TyrRS_core"/>
    <property type="match status" value="1"/>
</dbReference>
<dbReference type="Gene3D" id="1.10.240.10">
    <property type="entry name" value="Tyrosyl-Transfer RNA Synthetase"/>
    <property type="match status" value="1"/>
</dbReference>
<dbReference type="InterPro" id="IPR014729">
    <property type="entry name" value="Rossmann-like_a/b/a_fold"/>
</dbReference>
<evidence type="ECO:0000256" key="6">
    <source>
        <dbReference type="ARBA" id="ARBA00023146"/>
    </source>
</evidence>
<dbReference type="NCBIfam" id="TIGR00234">
    <property type="entry name" value="tyrS"/>
    <property type="match status" value="1"/>
</dbReference>
<keyword evidence="2 8" id="KW-0547">Nucleotide-binding</keyword>
<comment type="catalytic activity">
    <reaction evidence="7 8">
        <text>tRNA(Tyr) + L-tyrosine + ATP = L-tyrosyl-tRNA(Tyr) + AMP + diphosphate + H(+)</text>
        <dbReference type="Rhea" id="RHEA:10220"/>
        <dbReference type="Rhea" id="RHEA-COMP:9706"/>
        <dbReference type="Rhea" id="RHEA-COMP:9707"/>
        <dbReference type="ChEBI" id="CHEBI:15378"/>
        <dbReference type="ChEBI" id="CHEBI:30616"/>
        <dbReference type="ChEBI" id="CHEBI:33019"/>
        <dbReference type="ChEBI" id="CHEBI:58315"/>
        <dbReference type="ChEBI" id="CHEBI:78442"/>
        <dbReference type="ChEBI" id="CHEBI:78536"/>
        <dbReference type="ChEBI" id="CHEBI:456215"/>
        <dbReference type="EC" id="6.1.1.1"/>
    </reaction>
</comment>
<keyword evidence="8" id="KW-0963">Cytoplasm</keyword>
<evidence type="ECO:0000313" key="11">
    <source>
        <dbReference type="EMBL" id="RCL73704.1"/>
    </source>
</evidence>
<dbReference type="SUPFAM" id="SSF52374">
    <property type="entry name" value="Nucleotidylyl transferase"/>
    <property type="match status" value="1"/>
</dbReference>
<dbReference type="GO" id="GO:0005829">
    <property type="term" value="C:cytosol"/>
    <property type="evidence" value="ECO:0007669"/>
    <property type="project" value="TreeGrafter"/>
</dbReference>
<keyword evidence="3 8" id="KW-0067">ATP-binding</keyword>
<evidence type="ECO:0000256" key="7">
    <source>
        <dbReference type="ARBA" id="ARBA00048248"/>
    </source>
</evidence>
<reference evidence="11 12" key="1">
    <citation type="journal article" date="2018" name="Microbiome">
        <title>Fine metagenomic profile of the Mediterranean stratified and mixed water columns revealed by assembly and recruitment.</title>
        <authorList>
            <person name="Haro-Moreno J.M."/>
            <person name="Lopez-Perez M."/>
            <person name="De La Torre J.R."/>
            <person name="Picazo A."/>
            <person name="Camacho A."/>
            <person name="Rodriguez-Valera F."/>
        </authorList>
    </citation>
    <scope>NUCLEOTIDE SEQUENCE [LARGE SCALE GENOMIC DNA]</scope>
    <source>
        <strain evidence="11">MED-G57</strain>
    </source>
</reference>
<comment type="similarity">
    <text evidence="8">Belongs to the class-I aminoacyl-tRNA synthetase family. TyrS type 1 subfamily.</text>
</comment>
<dbReference type="HAMAP" id="MF_02006">
    <property type="entry name" value="Tyr_tRNA_synth_type1"/>
    <property type="match status" value="1"/>
</dbReference>
<dbReference type="CDD" id="cd00165">
    <property type="entry name" value="S4"/>
    <property type="match status" value="1"/>
</dbReference>
<dbReference type="GO" id="GO:0005524">
    <property type="term" value="F:ATP binding"/>
    <property type="evidence" value="ECO:0007669"/>
    <property type="project" value="UniProtKB-UniRule"/>
</dbReference>
<dbReference type="PROSITE" id="PS50889">
    <property type="entry name" value="S4"/>
    <property type="match status" value="1"/>
</dbReference>
<dbReference type="InterPro" id="IPR054608">
    <property type="entry name" value="SYY-like_C"/>
</dbReference>
<comment type="caution">
    <text evidence="8">Lacks conserved residue(s) required for the propagation of feature annotation.</text>
</comment>
<comment type="subunit">
    <text evidence="8">Homodimer.</text>
</comment>
<name>A0A368DPX2_9PROT</name>
<dbReference type="InterPro" id="IPR024107">
    <property type="entry name" value="Tyr-tRNA-ligase_bac_1"/>
</dbReference>
<feature type="binding site" evidence="8">
    <location>
        <position position="179"/>
    </location>
    <ligand>
        <name>L-tyrosine</name>
        <dbReference type="ChEBI" id="CHEBI:58315"/>
    </ligand>
</feature>
<organism evidence="11 12">
    <name type="scientific">PS1 clade bacterium</name>
    <dbReference type="NCBI Taxonomy" id="2175152"/>
    <lineage>
        <taxon>Bacteria</taxon>
        <taxon>Pseudomonadati</taxon>
        <taxon>Pseudomonadota</taxon>
        <taxon>Alphaproteobacteria</taxon>
        <taxon>PS1 clade</taxon>
    </lineage>
</organism>
<feature type="short sequence motif" description="'KMSKS' region" evidence="8">
    <location>
        <begin position="239"/>
        <end position="243"/>
    </location>
</feature>
<dbReference type="GO" id="GO:0003723">
    <property type="term" value="F:RNA binding"/>
    <property type="evidence" value="ECO:0007669"/>
    <property type="project" value="UniProtKB-KW"/>
</dbReference>
<dbReference type="InterPro" id="IPR002305">
    <property type="entry name" value="aa-tRNA-synth_Ic"/>
</dbReference>
<feature type="binding site" evidence="8">
    <location>
        <position position="183"/>
    </location>
    <ligand>
        <name>L-tyrosine</name>
        <dbReference type="ChEBI" id="CHEBI:58315"/>
    </ligand>
</feature>
<evidence type="ECO:0000259" key="10">
    <source>
        <dbReference type="Pfam" id="PF22421"/>
    </source>
</evidence>
<keyword evidence="4 9" id="KW-0694">RNA-binding</keyword>